<gene>
    <name evidence="1" type="ORF">UFOVP699_7</name>
</gene>
<sequence>MIYCDIENTDYLIRAFDDSIDPMELKWHRDDEDRLIVSLDETDWQIQLEDKLPQNLNTAVFISRGEWHRVIKGTGELRVKIIKSHGFDK</sequence>
<reference evidence="1" key="1">
    <citation type="submission" date="2020-04" db="EMBL/GenBank/DDBJ databases">
        <authorList>
            <person name="Chiriac C."/>
            <person name="Salcher M."/>
            <person name="Ghai R."/>
            <person name="Kavagutti S V."/>
        </authorList>
    </citation>
    <scope>NUCLEOTIDE SEQUENCE</scope>
</reference>
<evidence type="ECO:0000313" key="1">
    <source>
        <dbReference type="EMBL" id="CAB4158384.1"/>
    </source>
</evidence>
<accession>A0A6J5NT72</accession>
<protein>
    <recommendedName>
        <fullName evidence="2">Cupin</fullName>
    </recommendedName>
</protein>
<evidence type="ECO:0008006" key="2">
    <source>
        <dbReference type="Google" id="ProtNLM"/>
    </source>
</evidence>
<name>A0A6J5NT72_9CAUD</name>
<proteinExistence type="predicted"/>
<organism evidence="1">
    <name type="scientific">uncultured Caudovirales phage</name>
    <dbReference type="NCBI Taxonomy" id="2100421"/>
    <lineage>
        <taxon>Viruses</taxon>
        <taxon>Duplodnaviria</taxon>
        <taxon>Heunggongvirae</taxon>
        <taxon>Uroviricota</taxon>
        <taxon>Caudoviricetes</taxon>
        <taxon>Peduoviridae</taxon>
        <taxon>Maltschvirus</taxon>
        <taxon>Maltschvirus maltsch</taxon>
    </lineage>
</organism>
<dbReference type="EMBL" id="LR796670">
    <property type="protein sequence ID" value="CAB4158384.1"/>
    <property type="molecule type" value="Genomic_DNA"/>
</dbReference>